<feature type="signal peptide" evidence="1">
    <location>
        <begin position="1"/>
        <end position="22"/>
    </location>
</feature>
<name>A0A0G1EC59_9BACT</name>
<proteinExistence type="predicted"/>
<sequence>MKKKLFVSTALLLLVGAGCSLDTNTSTDVTVNDTDRGWRDGAIREESETTEKTSTVDTPNMTMLETGEYVVTSGEASYIAQKEFFSKPTAEVTGTTPDVTGTIDVNSELKTVSVEATIQNTFTTDSDTRDGDVVKLLAGPIAIKGEGLPFENFEKGAVTLTLTIAGMSQDIPFSVTVSGQGSEARATGSASFLLSDFNLEAPSLLNVYTVSDVLAVTFDISAKK</sequence>
<evidence type="ECO:0000256" key="1">
    <source>
        <dbReference type="SAM" id="SignalP"/>
    </source>
</evidence>
<feature type="domain" description="Lipid/polyisoprenoid-binding YceI-like" evidence="2">
    <location>
        <begin position="77"/>
        <end position="223"/>
    </location>
</feature>
<feature type="chain" id="PRO_5002536838" description="Lipid/polyisoprenoid-binding YceI-like domain-containing protein" evidence="1">
    <location>
        <begin position="23"/>
        <end position="224"/>
    </location>
</feature>
<dbReference type="Pfam" id="PF04264">
    <property type="entry name" value="YceI"/>
    <property type="match status" value="1"/>
</dbReference>
<comment type="caution">
    <text evidence="3">The sequence shown here is derived from an EMBL/GenBank/DDBJ whole genome shotgun (WGS) entry which is preliminary data.</text>
</comment>
<dbReference type="InterPro" id="IPR007372">
    <property type="entry name" value="Lipid/polyisoprenoid-bd_YceI"/>
</dbReference>
<keyword evidence="1" id="KW-0732">Signal</keyword>
<evidence type="ECO:0000313" key="3">
    <source>
        <dbReference type="EMBL" id="KKS72178.1"/>
    </source>
</evidence>
<dbReference type="SMART" id="SM00867">
    <property type="entry name" value="YceI"/>
    <property type="match status" value="1"/>
</dbReference>
<organism evidence="3 4">
    <name type="scientific">Candidatus Magasanikbacteria bacterium GW2011_GWE2_42_7</name>
    <dbReference type="NCBI Taxonomy" id="1619052"/>
    <lineage>
        <taxon>Bacteria</taxon>
        <taxon>Candidatus Magasanikiibacteriota</taxon>
    </lineage>
</organism>
<dbReference type="Proteomes" id="UP000033867">
    <property type="component" value="Unassembled WGS sequence"/>
</dbReference>
<reference evidence="3 4" key="1">
    <citation type="journal article" date="2015" name="Nature">
        <title>rRNA introns, odd ribosomes, and small enigmatic genomes across a large radiation of phyla.</title>
        <authorList>
            <person name="Brown C.T."/>
            <person name="Hug L.A."/>
            <person name="Thomas B.C."/>
            <person name="Sharon I."/>
            <person name="Castelle C.J."/>
            <person name="Singh A."/>
            <person name="Wilkins M.J."/>
            <person name="Williams K.H."/>
            <person name="Banfield J.F."/>
        </authorList>
    </citation>
    <scope>NUCLEOTIDE SEQUENCE [LARGE SCALE GENOMIC DNA]</scope>
</reference>
<dbReference type="Gene3D" id="2.40.128.110">
    <property type="entry name" value="Lipid/polyisoprenoid-binding, YceI-like"/>
    <property type="match status" value="1"/>
</dbReference>
<accession>A0A0G1EC59</accession>
<protein>
    <recommendedName>
        <fullName evidence="2">Lipid/polyisoprenoid-binding YceI-like domain-containing protein</fullName>
    </recommendedName>
</protein>
<gene>
    <name evidence="3" type="ORF">UV42_C0012G0005</name>
</gene>
<dbReference type="AlphaFoldDB" id="A0A0G1EC59"/>
<dbReference type="EMBL" id="LCEK01000012">
    <property type="protein sequence ID" value="KKS72178.1"/>
    <property type="molecule type" value="Genomic_DNA"/>
</dbReference>
<evidence type="ECO:0000313" key="4">
    <source>
        <dbReference type="Proteomes" id="UP000033867"/>
    </source>
</evidence>
<dbReference type="SUPFAM" id="SSF101874">
    <property type="entry name" value="YceI-like"/>
    <property type="match status" value="1"/>
</dbReference>
<dbReference type="InterPro" id="IPR036761">
    <property type="entry name" value="TTHA0802/YceI-like_sf"/>
</dbReference>
<dbReference type="PROSITE" id="PS51257">
    <property type="entry name" value="PROKAR_LIPOPROTEIN"/>
    <property type="match status" value="1"/>
</dbReference>
<evidence type="ECO:0000259" key="2">
    <source>
        <dbReference type="SMART" id="SM00867"/>
    </source>
</evidence>